<reference evidence="2" key="1">
    <citation type="submission" date="2017-09" db="EMBL/GenBank/DDBJ databases">
        <title>FDA dAtabase for Regulatory Grade micrObial Sequences (FDA-ARGOS): Supporting development and validation of Infectious Disease Dx tests.</title>
        <authorList>
            <person name="Minogue T."/>
            <person name="Wolcott M."/>
            <person name="Wasieloski L."/>
            <person name="Aguilar W."/>
            <person name="Moore D."/>
            <person name="Tallon L."/>
            <person name="Sadzewicz L."/>
            <person name="Ott S."/>
            <person name="Zhao X."/>
            <person name="Nagaraj S."/>
            <person name="Vavikolanu K."/>
            <person name="Aluvathingal J."/>
            <person name="Nadendla S."/>
            <person name="Sichtig H."/>
        </authorList>
    </citation>
    <scope>NUCLEOTIDE SEQUENCE [LARGE SCALE GENOMIC DNA]</scope>
    <source>
        <strain evidence="2">FDAARGOS_369</strain>
    </source>
</reference>
<organism evidence="1 2">
    <name type="scientific">Rothia mucilaginosa</name>
    <dbReference type="NCBI Taxonomy" id="43675"/>
    <lineage>
        <taxon>Bacteria</taxon>
        <taxon>Bacillati</taxon>
        <taxon>Actinomycetota</taxon>
        <taxon>Actinomycetes</taxon>
        <taxon>Micrococcales</taxon>
        <taxon>Micrococcaceae</taxon>
        <taxon>Rothia</taxon>
    </lineage>
</organism>
<dbReference type="EMBL" id="CP023510">
    <property type="protein sequence ID" value="ATF62274.1"/>
    <property type="molecule type" value="Genomic_DNA"/>
</dbReference>
<gene>
    <name evidence="1" type="ORF">CO690_00730</name>
</gene>
<evidence type="ECO:0000313" key="2">
    <source>
        <dbReference type="Proteomes" id="UP000218628"/>
    </source>
</evidence>
<dbReference type="AlphaFoldDB" id="A0A291DCY4"/>
<protein>
    <submittedName>
        <fullName evidence="1">Uncharacterized protein</fullName>
    </submittedName>
</protein>
<dbReference type="Proteomes" id="UP000218628">
    <property type="component" value="Chromosome"/>
</dbReference>
<name>A0A291DCY4_9MICC</name>
<proteinExistence type="predicted"/>
<accession>A0A291DCY4</accession>
<sequence>MSAFDFFAPRASHSWKFTNPGDTHTGTITEVSDARQATEFGSNEPAYWDREKTRPKMQVAVTLDTSERDPQDANDTGKRTLWVVEDGRSGSILSAIRQAVHQVGAGTIDIGGQLTVTFSGFDPNSKNPANPRKVYSASYVPPAPAGGMFTNQAPAQPVAPAPAAPAPAQPVPAAQSVAAPTPAPVPAVPDAVRQAVTALIGTGQSDEQIAATLAGTGLPVTAETVATIRATAA</sequence>
<dbReference type="RefSeq" id="WP_096740618.1">
    <property type="nucleotide sequence ID" value="NZ_CP023510.1"/>
</dbReference>
<evidence type="ECO:0000313" key="1">
    <source>
        <dbReference type="EMBL" id="ATF62274.1"/>
    </source>
</evidence>